<dbReference type="InterPro" id="IPR019605">
    <property type="entry name" value="Misato_II_tubulin-like"/>
</dbReference>
<dbReference type="Proteomes" id="UP001454036">
    <property type="component" value="Unassembled WGS sequence"/>
</dbReference>
<name>A0AAV3QZ60_LITER</name>
<dbReference type="PANTHER" id="PTHR13391:SF0">
    <property type="entry name" value="PROTEIN MISATO HOMOLOG 1"/>
    <property type="match status" value="1"/>
</dbReference>
<dbReference type="InterPro" id="IPR036525">
    <property type="entry name" value="Tubulin/FtsZ_GTPase_sf"/>
</dbReference>
<organism evidence="2 3">
    <name type="scientific">Lithospermum erythrorhizon</name>
    <name type="common">Purple gromwell</name>
    <name type="synonym">Lithospermum officinale var. erythrorhizon</name>
    <dbReference type="NCBI Taxonomy" id="34254"/>
    <lineage>
        <taxon>Eukaryota</taxon>
        <taxon>Viridiplantae</taxon>
        <taxon>Streptophyta</taxon>
        <taxon>Embryophyta</taxon>
        <taxon>Tracheophyta</taxon>
        <taxon>Spermatophyta</taxon>
        <taxon>Magnoliopsida</taxon>
        <taxon>eudicotyledons</taxon>
        <taxon>Gunneridae</taxon>
        <taxon>Pentapetalae</taxon>
        <taxon>asterids</taxon>
        <taxon>lamiids</taxon>
        <taxon>Boraginales</taxon>
        <taxon>Boraginaceae</taxon>
        <taxon>Boraginoideae</taxon>
        <taxon>Lithospermeae</taxon>
        <taxon>Lithospermum</taxon>
    </lineage>
</organism>
<proteinExistence type="predicted"/>
<sequence>MTVECPSNELFPHSSPIPLFLVMMLPYRLLQLIVTIQVGDYANYVGSHFWNLQDEFLGLADSPEADPAFENHGLDMNAIYRVGETLQGIQTYTPRLVSIGFQGSLGSVSSQGTLYNVKPSVKPEVNTW</sequence>
<protein>
    <recommendedName>
        <fullName evidence="1">Misato Segment II tubulin-like domain-containing protein</fullName>
    </recommendedName>
</protein>
<evidence type="ECO:0000259" key="1">
    <source>
        <dbReference type="Pfam" id="PF10644"/>
    </source>
</evidence>
<dbReference type="Gene3D" id="3.40.50.1440">
    <property type="entry name" value="Tubulin/FtsZ, GTPase domain"/>
    <property type="match status" value="1"/>
</dbReference>
<reference evidence="2 3" key="1">
    <citation type="submission" date="2024-01" db="EMBL/GenBank/DDBJ databases">
        <title>The complete chloroplast genome sequence of Lithospermum erythrorhizon: insights into the phylogenetic relationship among Boraginaceae species and the maternal lineages of purple gromwells.</title>
        <authorList>
            <person name="Okada T."/>
            <person name="Watanabe K."/>
        </authorList>
    </citation>
    <scope>NUCLEOTIDE SEQUENCE [LARGE SCALE GENOMIC DNA]</scope>
</reference>
<dbReference type="AlphaFoldDB" id="A0AAV3QZ60"/>
<dbReference type="InterPro" id="IPR049942">
    <property type="entry name" value="DML1/Misato"/>
</dbReference>
<dbReference type="SUPFAM" id="SSF52490">
    <property type="entry name" value="Tubulin nucleotide-binding domain-like"/>
    <property type="match status" value="1"/>
</dbReference>
<dbReference type="EMBL" id="BAABME010006410">
    <property type="protein sequence ID" value="GAA0168291.1"/>
    <property type="molecule type" value="Genomic_DNA"/>
</dbReference>
<evidence type="ECO:0000313" key="2">
    <source>
        <dbReference type="EMBL" id="GAA0168291.1"/>
    </source>
</evidence>
<dbReference type="PANTHER" id="PTHR13391">
    <property type="entry name" value="MITOCHONDRIAL DISTRIBUTION REGULATOR MISATO"/>
    <property type="match status" value="1"/>
</dbReference>
<feature type="domain" description="Misato Segment II tubulin-like" evidence="1">
    <location>
        <begin position="33"/>
        <end position="128"/>
    </location>
</feature>
<keyword evidence="3" id="KW-1185">Reference proteome</keyword>
<accession>A0AAV3QZ60</accession>
<dbReference type="GO" id="GO:0007005">
    <property type="term" value="P:mitochondrion organization"/>
    <property type="evidence" value="ECO:0007669"/>
    <property type="project" value="InterPro"/>
</dbReference>
<evidence type="ECO:0000313" key="3">
    <source>
        <dbReference type="Proteomes" id="UP001454036"/>
    </source>
</evidence>
<dbReference type="Pfam" id="PF10644">
    <property type="entry name" value="Misat_Tub_SegII"/>
    <property type="match status" value="1"/>
</dbReference>
<dbReference type="GO" id="GO:0005737">
    <property type="term" value="C:cytoplasm"/>
    <property type="evidence" value="ECO:0007669"/>
    <property type="project" value="TreeGrafter"/>
</dbReference>
<gene>
    <name evidence="2" type="ORF">LIER_23041</name>
</gene>
<comment type="caution">
    <text evidence="2">The sequence shown here is derived from an EMBL/GenBank/DDBJ whole genome shotgun (WGS) entry which is preliminary data.</text>
</comment>